<comment type="similarity">
    <text evidence="4">In the N-terminal section; belongs to the AAA ATPase family.</text>
</comment>
<dbReference type="Gene3D" id="3.40.50.300">
    <property type="entry name" value="P-loop containing nucleotide triphosphate hydrolases"/>
    <property type="match status" value="1"/>
</dbReference>
<evidence type="ECO:0000313" key="18">
    <source>
        <dbReference type="Proteomes" id="UP000834106"/>
    </source>
</evidence>
<proteinExistence type="inferred from homology"/>
<organism evidence="17 18">
    <name type="scientific">Fraxinus pennsylvanica</name>
    <dbReference type="NCBI Taxonomy" id="56036"/>
    <lineage>
        <taxon>Eukaryota</taxon>
        <taxon>Viridiplantae</taxon>
        <taxon>Streptophyta</taxon>
        <taxon>Embryophyta</taxon>
        <taxon>Tracheophyta</taxon>
        <taxon>Spermatophyta</taxon>
        <taxon>Magnoliopsida</taxon>
        <taxon>eudicotyledons</taxon>
        <taxon>Gunneridae</taxon>
        <taxon>Pentapetalae</taxon>
        <taxon>asterids</taxon>
        <taxon>lamiids</taxon>
        <taxon>Lamiales</taxon>
        <taxon>Oleaceae</taxon>
        <taxon>Oleeae</taxon>
        <taxon>Fraxinus</taxon>
    </lineage>
</organism>
<keyword evidence="12" id="KW-0472">Membrane</keyword>
<dbReference type="SUPFAM" id="SSF52540">
    <property type="entry name" value="P-loop containing nucleoside triphosphate hydrolases"/>
    <property type="match status" value="1"/>
</dbReference>
<evidence type="ECO:0000256" key="12">
    <source>
        <dbReference type="ARBA" id="ARBA00023136"/>
    </source>
</evidence>
<evidence type="ECO:0000256" key="3">
    <source>
        <dbReference type="ARBA" id="ARBA00010044"/>
    </source>
</evidence>
<comment type="similarity">
    <text evidence="14">Belongs to the AAA ATPase family.</text>
</comment>
<dbReference type="GO" id="GO:0004222">
    <property type="term" value="F:metalloendopeptidase activity"/>
    <property type="evidence" value="ECO:0007669"/>
    <property type="project" value="InterPro"/>
</dbReference>
<dbReference type="Pfam" id="PF06480">
    <property type="entry name" value="FtsH_ext"/>
    <property type="match status" value="1"/>
</dbReference>
<evidence type="ECO:0000256" key="14">
    <source>
        <dbReference type="RuleBase" id="RU003651"/>
    </source>
</evidence>
<name>A0AAD1YKR1_9LAMI</name>
<keyword evidence="7 14" id="KW-0547">Nucleotide-binding</keyword>
<dbReference type="PANTHER" id="PTHR23076">
    <property type="entry name" value="METALLOPROTEASE M41 FTSH"/>
    <property type="match status" value="1"/>
</dbReference>
<keyword evidence="18" id="KW-1185">Reference proteome</keyword>
<dbReference type="PANTHER" id="PTHR23076:SF110">
    <property type="entry name" value="INACTIVE ATP-DEPENDENT ZINC METALLOPROTEASE FTSHI 3, CHLOROPLASTIC-RELATED"/>
    <property type="match status" value="1"/>
</dbReference>
<feature type="region of interest" description="Disordered" evidence="15">
    <location>
        <begin position="595"/>
        <end position="615"/>
    </location>
</feature>
<dbReference type="Pfam" id="PF17862">
    <property type="entry name" value="AAA_lid_3"/>
    <property type="match status" value="1"/>
</dbReference>
<dbReference type="PROSITE" id="PS00674">
    <property type="entry name" value="AAA"/>
    <property type="match status" value="1"/>
</dbReference>
<evidence type="ECO:0000259" key="16">
    <source>
        <dbReference type="SMART" id="SM00382"/>
    </source>
</evidence>
<dbReference type="Gene3D" id="1.10.8.60">
    <property type="match status" value="1"/>
</dbReference>
<evidence type="ECO:0000256" key="5">
    <source>
        <dbReference type="ARBA" id="ARBA00022670"/>
    </source>
</evidence>
<evidence type="ECO:0000313" key="17">
    <source>
        <dbReference type="EMBL" id="CAI9752783.1"/>
    </source>
</evidence>
<dbReference type="GO" id="GO:0004176">
    <property type="term" value="F:ATP-dependent peptidase activity"/>
    <property type="evidence" value="ECO:0007669"/>
    <property type="project" value="InterPro"/>
</dbReference>
<dbReference type="InterPro" id="IPR003959">
    <property type="entry name" value="ATPase_AAA_core"/>
</dbReference>
<dbReference type="Proteomes" id="UP000834106">
    <property type="component" value="Chromosome 1"/>
</dbReference>
<accession>A0AAD1YKR1</accession>
<evidence type="ECO:0000256" key="7">
    <source>
        <dbReference type="ARBA" id="ARBA00022741"/>
    </source>
</evidence>
<comment type="similarity">
    <text evidence="3">In the C-terminal section; belongs to the peptidase M41 family.</text>
</comment>
<evidence type="ECO:0000256" key="4">
    <source>
        <dbReference type="ARBA" id="ARBA00010550"/>
    </source>
</evidence>
<dbReference type="FunFam" id="1.10.8.60:FF:000001">
    <property type="entry name" value="ATP-dependent zinc metalloprotease FtsH"/>
    <property type="match status" value="1"/>
</dbReference>
<dbReference type="GO" id="GO:0008270">
    <property type="term" value="F:zinc ion binding"/>
    <property type="evidence" value="ECO:0007669"/>
    <property type="project" value="InterPro"/>
</dbReference>
<dbReference type="InterPro" id="IPR041569">
    <property type="entry name" value="AAA_lid_3"/>
</dbReference>
<evidence type="ECO:0000256" key="6">
    <source>
        <dbReference type="ARBA" id="ARBA00022692"/>
    </source>
</evidence>
<dbReference type="FunFam" id="3.40.50.300:FF:000277">
    <property type="entry name" value="ATP-dependent zinc metalloprotease FtsH"/>
    <property type="match status" value="1"/>
</dbReference>
<evidence type="ECO:0000256" key="15">
    <source>
        <dbReference type="SAM" id="MobiDB-lite"/>
    </source>
</evidence>
<dbReference type="EMBL" id="OU503036">
    <property type="protein sequence ID" value="CAI9752783.1"/>
    <property type="molecule type" value="Genomic_DNA"/>
</dbReference>
<evidence type="ECO:0000256" key="10">
    <source>
        <dbReference type="ARBA" id="ARBA00022946"/>
    </source>
</evidence>
<comment type="cofactor">
    <cofactor evidence="1">
        <name>Zn(2+)</name>
        <dbReference type="ChEBI" id="CHEBI:29105"/>
    </cofactor>
</comment>
<dbReference type="Pfam" id="PF00004">
    <property type="entry name" value="AAA"/>
    <property type="match status" value="1"/>
</dbReference>
<dbReference type="GO" id="GO:0005524">
    <property type="term" value="F:ATP binding"/>
    <property type="evidence" value="ECO:0007669"/>
    <property type="project" value="UniProtKB-KW"/>
</dbReference>
<keyword evidence="5" id="KW-0645">Protease</keyword>
<dbReference type="InterPro" id="IPR003960">
    <property type="entry name" value="ATPase_AAA_CS"/>
</dbReference>
<dbReference type="CDD" id="cd19501">
    <property type="entry name" value="RecA-like_FtsH"/>
    <property type="match status" value="1"/>
</dbReference>
<evidence type="ECO:0000256" key="9">
    <source>
        <dbReference type="ARBA" id="ARBA00022840"/>
    </source>
</evidence>
<keyword evidence="10" id="KW-0809">Transit peptide</keyword>
<reference evidence="17" key="1">
    <citation type="submission" date="2023-05" db="EMBL/GenBank/DDBJ databases">
        <authorList>
            <person name="Huff M."/>
        </authorList>
    </citation>
    <scope>NUCLEOTIDE SEQUENCE</scope>
</reference>
<dbReference type="GO" id="GO:0016887">
    <property type="term" value="F:ATP hydrolysis activity"/>
    <property type="evidence" value="ECO:0007669"/>
    <property type="project" value="InterPro"/>
</dbReference>
<evidence type="ECO:0000256" key="8">
    <source>
        <dbReference type="ARBA" id="ARBA00022801"/>
    </source>
</evidence>
<keyword evidence="11" id="KW-1133">Transmembrane helix</keyword>
<evidence type="ECO:0000256" key="13">
    <source>
        <dbReference type="ARBA" id="ARBA00070124"/>
    </source>
</evidence>
<dbReference type="SMART" id="SM00382">
    <property type="entry name" value="AAA"/>
    <property type="match status" value="1"/>
</dbReference>
<sequence>MASFPLASTDGFLIAQEKCKVYVGNFKLLDRQRAISCSLPKNCFSSVSKPLLGLNYSCKYHNRFLCGKRIRSIANESRNLDTHLVKGENNEIRKKFSLRLRPRLRLLSRRLKRVSIRLVLNGIRTFLLKNVKRLTLPTSVSIVLGFCFLFLKLTAMPIPKAVPYSDLITSLQSGNVTKVLFEEGTRRIYYNTNLWRAKDAQTVDDKSTPYSETGAEIDANYGIAHHNQEGKNVLRKLTKSKTSAPAWEFSTRKIDHDESYLLSLMREKGTAYGSAPQSVLMSMRNMLITVLSLWIPLTPLMWLLYRQLSAANSPARKRKPSNQLVCFDDVDGVDAAKVELMEIVCCLQGSINYSKLGAKIPRGVLLVGPPGTGKTLLARAVAGEAGVPFFSVSASEFVELFVGRGAARIRDLFSVARKNAPSIIFIDELDAVGGKRGRSFNDERDQTLNQLLTEMDGFESDIDVVVIAATNRPDALDPALCRPGRFSRKVYVGEPDEVGRRKILAIHFKGVPLEEDMYLVCNLVASLTQGLVGADLANIVNEAALLAARRGAECVSREDIMEAIERAKFGINERQTGRTIKMELGKLFPWIPSLMGRNDTEQDGKQGPLGYQTLS</sequence>
<dbReference type="GO" id="GO:0006508">
    <property type="term" value="P:proteolysis"/>
    <property type="evidence" value="ECO:0007669"/>
    <property type="project" value="UniProtKB-KW"/>
</dbReference>
<dbReference type="GO" id="GO:0009535">
    <property type="term" value="C:chloroplast thylakoid membrane"/>
    <property type="evidence" value="ECO:0007669"/>
    <property type="project" value="TreeGrafter"/>
</dbReference>
<gene>
    <name evidence="17" type="ORF">FPE_LOCUS214</name>
</gene>
<feature type="domain" description="AAA+ ATPase" evidence="16">
    <location>
        <begin position="360"/>
        <end position="496"/>
    </location>
</feature>
<dbReference type="InterPro" id="IPR027417">
    <property type="entry name" value="P-loop_NTPase"/>
</dbReference>
<evidence type="ECO:0000256" key="1">
    <source>
        <dbReference type="ARBA" id="ARBA00001947"/>
    </source>
</evidence>
<dbReference type="AlphaFoldDB" id="A0AAD1YKR1"/>
<evidence type="ECO:0000256" key="11">
    <source>
        <dbReference type="ARBA" id="ARBA00022989"/>
    </source>
</evidence>
<evidence type="ECO:0000256" key="2">
    <source>
        <dbReference type="ARBA" id="ARBA00004141"/>
    </source>
</evidence>
<comment type="subcellular location">
    <subcellularLocation>
        <location evidence="2">Membrane</location>
        <topology evidence="2">Multi-pass membrane protein</topology>
    </subcellularLocation>
</comment>
<keyword evidence="6" id="KW-0812">Transmembrane</keyword>
<keyword evidence="8" id="KW-0378">Hydrolase</keyword>
<keyword evidence="9 14" id="KW-0067">ATP-binding</keyword>
<protein>
    <recommendedName>
        <fullName evidence="13">ATP-dependent zinc metalloprotease FTSH, chloroplastic</fullName>
    </recommendedName>
</protein>
<dbReference type="InterPro" id="IPR011546">
    <property type="entry name" value="Pept_M41_FtsH_extracell"/>
</dbReference>
<dbReference type="InterPro" id="IPR003593">
    <property type="entry name" value="AAA+_ATPase"/>
</dbReference>